<evidence type="ECO:0000313" key="3">
    <source>
        <dbReference type="Proteomes" id="UP000093795"/>
    </source>
</evidence>
<keyword evidence="1" id="KW-0472">Membrane</keyword>
<evidence type="ECO:0000256" key="1">
    <source>
        <dbReference type="SAM" id="Phobius"/>
    </source>
</evidence>
<accession>A0A1A3BMK8</accession>
<name>A0A1A3BMK8_MYCAS</name>
<dbReference type="AlphaFoldDB" id="A0A1A3BMK8"/>
<dbReference type="STRING" id="1790.A5645_17150"/>
<feature type="transmembrane region" description="Helical" evidence="1">
    <location>
        <begin position="14"/>
        <end position="35"/>
    </location>
</feature>
<proteinExistence type="predicted"/>
<organism evidence="2 3">
    <name type="scientific">Mycobacterium asiaticum</name>
    <dbReference type="NCBI Taxonomy" id="1790"/>
    <lineage>
        <taxon>Bacteria</taxon>
        <taxon>Bacillati</taxon>
        <taxon>Actinomycetota</taxon>
        <taxon>Actinomycetes</taxon>
        <taxon>Mycobacteriales</taxon>
        <taxon>Mycobacteriaceae</taxon>
        <taxon>Mycobacterium</taxon>
    </lineage>
</organism>
<dbReference type="EMBL" id="LZKQ01000303">
    <property type="protein sequence ID" value="OBI74646.1"/>
    <property type="molecule type" value="Genomic_DNA"/>
</dbReference>
<protein>
    <submittedName>
        <fullName evidence="2">Uncharacterized protein</fullName>
    </submittedName>
</protein>
<gene>
    <name evidence="2" type="ORF">A9X01_05340</name>
</gene>
<keyword evidence="1" id="KW-1133">Transmembrane helix</keyword>
<sequence>MIVTTDSVGPARGWIRLGALGFAALAAVAVLLVAIAGRDRGDDHGGATLRPMAASESMSDEQAYAVAANTVRVWMRERNARQLANVEALSCPEPRAGVLATEIDQIKSGGFLRPLPVDAVARFTRSGPVWTVDVFRADGGASMFTLQVRHGDLLVCQIGSAPVP</sequence>
<reference evidence="2 3" key="1">
    <citation type="submission" date="2016-06" db="EMBL/GenBank/DDBJ databases">
        <authorList>
            <person name="Kjaerup R.B."/>
            <person name="Dalgaard T.S."/>
            <person name="Juul-Madsen H.R."/>
        </authorList>
    </citation>
    <scope>NUCLEOTIDE SEQUENCE [LARGE SCALE GENOMIC DNA]</scope>
    <source>
        <strain evidence="2 3">1081914.2</strain>
    </source>
</reference>
<evidence type="ECO:0000313" key="2">
    <source>
        <dbReference type="EMBL" id="OBI74646.1"/>
    </source>
</evidence>
<keyword evidence="1" id="KW-0812">Transmembrane</keyword>
<comment type="caution">
    <text evidence="2">The sequence shown here is derived from an EMBL/GenBank/DDBJ whole genome shotgun (WGS) entry which is preliminary data.</text>
</comment>
<dbReference type="Proteomes" id="UP000093795">
    <property type="component" value="Unassembled WGS sequence"/>
</dbReference>